<dbReference type="InterPro" id="IPR002252">
    <property type="entry name" value="Glyco_hydro_36"/>
</dbReference>
<keyword evidence="4 7" id="KW-0326">Glycosidase</keyword>
<dbReference type="Pfam" id="PF02065">
    <property type="entry name" value="Melibiase"/>
    <property type="match status" value="1"/>
</dbReference>
<protein>
    <recommendedName>
        <fullName evidence="2">alpha-galactosidase</fullName>
        <ecNumber evidence="2">3.2.1.22</ecNumber>
    </recommendedName>
</protein>
<feature type="domain" description="Glycosyl hydrolase family 36 C-terminal" evidence="5">
    <location>
        <begin position="664"/>
        <end position="747"/>
    </location>
</feature>
<dbReference type="RefSeq" id="WP_209765119.1">
    <property type="nucleotide sequence ID" value="NZ_JAGINP010000004.1"/>
</dbReference>
<sequence>MGQRTGGRSGTRAGIARRRLLAGVAAATTLAGLRPRVAAGSTPDGAAPPAPEILRLDGPGTTLLLLRHARGLPEIAWWGSRLPDALDGAWLRDVRAAGRPNNRLDRQVPEATLMPTVGLDVQTTPALVAHRGGLDWTAAFDVREVRRDGSACVVVAQDPVARLSLELHLDLGDDDVLTSRSVLVNEGDSGLVVDRIASGVFLLPAAVADLRALEGRWAREFQETSVPLAREALTIETRGNRTQTHFPGLLAGLPGSGEETGTVFGVQLGWSGGHRLTAERVTDGRVLVTVGELFHPGEVILGAGERLETATAHAAASAEGWSGLSRRFHAHARQKVLRWPGGTMRPRPVTFNTWEGNGFKLDEARLMQQAEAAARLGAERFVLDDGWFRGRRSDRAGLGDWTPDPAIFPNGLAPLARRVNELGMEFGLWVEPEMVNPDSDLLRAHPDWALGVRGRDPVTSRRQLVLDLTRPEVTEYLFEAIDRQLREAPIAYLKWDMNRDLTDAGDAAGRPAYRRQALAVYALMDRLRAAHPALEIESCASGGGRSDLGILGRALRVWPSDCTDALERLDIQRGFLRFLPPEIMGAHVSASPNHQTGRRHSLGFRAAVALFGHMGVELDPLSLPPDQAAELAEWIALHKRLRPLLHGGLHHAGPELDGRRVQGVVAPDGGEAVYLVAQRTSPSAAIPAPLTLPGLDDAQLYRLTLPGPQAVRGYAPSDAQRRLTGEGLVSSGALLRQTGILLPEQRPETALLLHAEAVSSNAR</sequence>
<evidence type="ECO:0000313" key="7">
    <source>
        <dbReference type="EMBL" id="MBP2291586.1"/>
    </source>
</evidence>
<evidence type="ECO:0000256" key="3">
    <source>
        <dbReference type="ARBA" id="ARBA00022801"/>
    </source>
</evidence>
<evidence type="ECO:0000259" key="6">
    <source>
        <dbReference type="Pfam" id="PF16875"/>
    </source>
</evidence>
<evidence type="ECO:0000256" key="2">
    <source>
        <dbReference type="ARBA" id="ARBA00012755"/>
    </source>
</evidence>
<dbReference type="PROSITE" id="PS51318">
    <property type="entry name" value="TAT"/>
    <property type="match status" value="1"/>
</dbReference>
<dbReference type="InterPro" id="IPR031705">
    <property type="entry name" value="Glyco_hydro_36_C"/>
</dbReference>
<dbReference type="PRINTS" id="PR00743">
    <property type="entry name" value="GLHYDRLASE36"/>
</dbReference>
<dbReference type="Pfam" id="PF16875">
    <property type="entry name" value="Glyco_hydro_36N"/>
    <property type="match status" value="1"/>
</dbReference>
<dbReference type="InterPro" id="IPR006311">
    <property type="entry name" value="TAT_signal"/>
</dbReference>
<evidence type="ECO:0000256" key="1">
    <source>
        <dbReference type="ARBA" id="ARBA00001255"/>
    </source>
</evidence>
<comment type="catalytic activity">
    <reaction evidence="1">
        <text>Hydrolysis of terminal, non-reducing alpha-D-galactose residues in alpha-D-galactosides, including galactose oligosaccharides, galactomannans and galactolipids.</text>
        <dbReference type="EC" id="3.2.1.22"/>
    </reaction>
</comment>
<keyword evidence="3 7" id="KW-0378">Hydrolase</keyword>
<evidence type="ECO:0000313" key="8">
    <source>
        <dbReference type="Proteomes" id="UP000781958"/>
    </source>
</evidence>
<dbReference type="InterPro" id="IPR017853">
    <property type="entry name" value="GH"/>
</dbReference>
<dbReference type="InterPro" id="IPR038417">
    <property type="entry name" value="Alpga-gal_N_sf"/>
</dbReference>
<feature type="domain" description="Glycosyl hydrolase family 36 N-terminal" evidence="6">
    <location>
        <begin position="71"/>
        <end position="299"/>
    </location>
</feature>
<evidence type="ECO:0000259" key="5">
    <source>
        <dbReference type="Pfam" id="PF16874"/>
    </source>
</evidence>
<gene>
    <name evidence="7" type="ORF">J2851_001335</name>
</gene>
<dbReference type="Pfam" id="PF16874">
    <property type="entry name" value="Glyco_hydro_36C"/>
    <property type="match status" value="1"/>
</dbReference>
<organism evidence="7 8">
    <name type="scientific">Azospirillum rugosum</name>
    <dbReference type="NCBI Taxonomy" id="416170"/>
    <lineage>
        <taxon>Bacteria</taxon>
        <taxon>Pseudomonadati</taxon>
        <taxon>Pseudomonadota</taxon>
        <taxon>Alphaproteobacteria</taxon>
        <taxon>Rhodospirillales</taxon>
        <taxon>Azospirillaceae</taxon>
        <taxon>Azospirillum</taxon>
    </lineage>
</organism>
<dbReference type="InterPro" id="IPR013785">
    <property type="entry name" value="Aldolase_TIM"/>
</dbReference>
<dbReference type="CDD" id="cd14791">
    <property type="entry name" value="GH36"/>
    <property type="match status" value="1"/>
</dbReference>
<name>A0ABS4SG88_9PROT</name>
<dbReference type="InterPro" id="IPR031704">
    <property type="entry name" value="Glyco_hydro_36_N"/>
</dbReference>
<keyword evidence="8" id="KW-1185">Reference proteome</keyword>
<dbReference type="PANTHER" id="PTHR43053">
    <property type="entry name" value="GLYCOSIDASE FAMILY 31"/>
    <property type="match status" value="1"/>
</dbReference>
<accession>A0ABS4SG88</accession>
<proteinExistence type="predicted"/>
<dbReference type="SUPFAM" id="SSF51445">
    <property type="entry name" value="(Trans)glycosidases"/>
    <property type="match status" value="1"/>
</dbReference>
<dbReference type="PANTHER" id="PTHR43053:SF3">
    <property type="entry name" value="ALPHA-GALACTOSIDASE C-RELATED"/>
    <property type="match status" value="1"/>
</dbReference>
<dbReference type="Gene3D" id="3.20.20.70">
    <property type="entry name" value="Aldolase class I"/>
    <property type="match status" value="1"/>
</dbReference>
<evidence type="ECO:0000256" key="4">
    <source>
        <dbReference type="ARBA" id="ARBA00023295"/>
    </source>
</evidence>
<dbReference type="GO" id="GO:0004557">
    <property type="term" value="F:alpha-galactosidase activity"/>
    <property type="evidence" value="ECO:0007669"/>
    <property type="project" value="UniProtKB-EC"/>
</dbReference>
<dbReference type="Gene3D" id="2.70.98.60">
    <property type="entry name" value="alpha-galactosidase from lactobacil brevis"/>
    <property type="match status" value="1"/>
</dbReference>
<dbReference type="InterPro" id="IPR050985">
    <property type="entry name" value="Alpha-glycosidase_related"/>
</dbReference>
<dbReference type="Proteomes" id="UP000781958">
    <property type="component" value="Unassembled WGS sequence"/>
</dbReference>
<reference evidence="7 8" key="1">
    <citation type="submission" date="2021-03" db="EMBL/GenBank/DDBJ databases">
        <title>Genomic Encyclopedia of Type Strains, Phase III (KMG-III): the genomes of soil and plant-associated and newly described type strains.</title>
        <authorList>
            <person name="Whitman W."/>
        </authorList>
    </citation>
    <scope>NUCLEOTIDE SEQUENCE [LARGE SCALE GENOMIC DNA]</scope>
    <source>
        <strain evidence="7 8">IMMIB AFH-6</strain>
    </source>
</reference>
<dbReference type="EC" id="3.2.1.22" evidence="2"/>
<comment type="caution">
    <text evidence="7">The sequence shown here is derived from an EMBL/GenBank/DDBJ whole genome shotgun (WGS) entry which is preliminary data.</text>
</comment>
<dbReference type="EMBL" id="JAGINP010000004">
    <property type="protein sequence ID" value="MBP2291586.1"/>
    <property type="molecule type" value="Genomic_DNA"/>
</dbReference>